<dbReference type="InterPro" id="IPR046342">
    <property type="entry name" value="CBS_dom_sf"/>
</dbReference>
<dbReference type="PANTHER" id="PTHR43080">
    <property type="entry name" value="CBS DOMAIN-CONTAINING PROTEIN CBSX3, MITOCHONDRIAL"/>
    <property type="match status" value="1"/>
</dbReference>
<dbReference type="Gene3D" id="3.10.580.10">
    <property type="entry name" value="CBS-domain"/>
    <property type="match status" value="1"/>
</dbReference>
<dbReference type="Pfam" id="PF00571">
    <property type="entry name" value="CBS"/>
    <property type="match status" value="1"/>
</dbReference>
<organism evidence="3">
    <name type="scientific">marine sediment metagenome</name>
    <dbReference type="NCBI Taxonomy" id="412755"/>
    <lineage>
        <taxon>unclassified sequences</taxon>
        <taxon>metagenomes</taxon>
        <taxon>ecological metagenomes</taxon>
    </lineage>
</organism>
<name>A0A0F9FXJ9_9ZZZZ</name>
<dbReference type="AlphaFoldDB" id="A0A0F9FXJ9"/>
<dbReference type="PROSITE" id="PS51371">
    <property type="entry name" value="CBS"/>
    <property type="match status" value="1"/>
</dbReference>
<protein>
    <recommendedName>
        <fullName evidence="2">CBS domain-containing protein</fullName>
    </recommendedName>
</protein>
<gene>
    <name evidence="3" type="ORF">LCGC14_2188700</name>
</gene>
<dbReference type="EMBL" id="LAZR01028601">
    <property type="protein sequence ID" value="KKL62090.1"/>
    <property type="molecule type" value="Genomic_DNA"/>
</dbReference>
<accession>A0A0F9FXJ9</accession>
<dbReference type="InterPro" id="IPR000644">
    <property type="entry name" value="CBS_dom"/>
</dbReference>
<proteinExistence type="predicted"/>
<feature type="domain" description="CBS" evidence="2">
    <location>
        <begin position="8"/>
        <end position="65"/>
    </location>
</feature>
<evidence type="ECO:0000256" key="1">
    <source>
        <dbReference type="ARBA" id="ARBA00023122"/>
    </source>
</evidence>
<reference evidence="3" key="1">
    <citation type="journal article" date="2015" name="Nature">
        <title>Complex archaea that bridge the gap between prokaryotes and eukaryotes.</title>
        <authorList>
            <person name="Spang A."/>
            <person name="Saw J.H."/>
            <person name="Jorgensen S.L."/>
            <person name="Zaremba-Niedzwiedzka K."/>
            <person name="Martijn J."/>
            <person name="Lind A.E."/>
            <person name="van Eijk R."/>
            <person name="Schleper C."/>
            <person name="Guy L."/>
            <person name="Ettema T.J."/>
        </authorList>
    </citation>
    <scope>NUCLEOTIDE SEQUENCE</scope>
</reference>
<comment type="caution">
    <text evidence="3">The sequence shown here is derived from an EMBL/GenBank/DDBJ whole genome shotgun (WGS) entry which is preliminary data.</text>
</comment>
<evidence type="ECO:0000313" key="3">
    <source>
        <dbReference type="EMBL" id="KKL62090.1"/>
    </source>
</evidence>
<dbReference type="InterPro" id="IPR051257">
    <property type="entry name" value="Diverse_CBS-Domain"/>
</dbReference>
<dbReference type="SUPFAM" id="SSF54631">
    <property type="entry name" value="CBS-domain pair"/>
    <property type="match status" value="1"/>
</dbReference>
<sequence>MVTAKDLMRTDLITVSKEATVSEVIGILAEKGITGLPVVEDDMTIVGLISEKDVLQVAYRIITNSYDPATSNATVEK</sequence>
<keyword evidence="1" id="KW-0129">CBS domain</keyword>
<feature type="non-terminal residue" evidence="3">
    <location>
        <position position="77"/>
    </location>
</feature>
<evidence type="ECO:0000259" key="2">
    <source>
        <dbReference type="PROSITE" id="PS51371"/>
    </source>
</evidence>
<dbReference type="SMART" id="SM00116">
    <property type="entry name" value="CBS"/>
    <property type="match status" value="1"/>
</dbReference>
<dbReference type="PANTHER" id="PTHR43080:SF2">
    <property type="entry name" value="CBS DOMAIN-CONTAINING PROTEIN"/>
    <property type="match status" value="1"/>
</dbReference>